<keyword evidence="1" id="KW-0472">Membrane</keyword>
<keyword evidence="1" id="KW-1003">Cell membrane</keyword>
<dbReference type="Proteomes" id="UP000186132">
    <property type="component" value="Unassembled WGS sequence"/>
</dbReference>
<evidence type="ECO:0000313" key="3">
    <source>
        <dbReference type="EMBL" id="SHG20059.1"/>
    </source>
</evidence>
<evidence type="ECO:0000256" key="1">
    <source>
        <dbReference type="HAMAP-Rule" id="MF_00386"/>
    </source>
</evidence>
<dbReference type="EMBL" id="FQVU01000002">
    <property type="protein sequence ID" value="SHG20059.1"/>
    <property type="molecule type" value="Genomic_DNA"/>
</dbReference>
<dbReference type="AlphaFoldDB" id="A0A1M5HVX2"/>
<proteinExistence type="inferred from homology"/>
<comment type="subcellular location">
    <subcellularLocation>
        <location evidence="1">Cell membrane</location>
        <topology evidence="1">Peripheral membrane protein</topology>
        <orientation evidence="1">Cytoplasmic side</orientation>
    </subcellularLocation>
</comment>
<dbReference type="HAMAP" id="MF_00386">
    <property type="entry name" value="UPF0161_YidD"/>
    <property type="match status" value="1"/>
</dbReference>
<comment type="similarity">
    <text evidence="1">Belongs to the UPF0161 family.</text>
</comment>
<dbReference type="NCBIfam" id="TIGR00278">
    <property type="entry name" value="membrane protein insertion efficiency factor YidD"/>
    <property type="match status" value="1"/>
</dbReference>
<dbReference type="GO" id="GO:0005886">
    <property type="term" value="C:plasma membrane"/>
    <property type="evidence" value="ECO:0007669"/>
    <property type="project" value="UniProtKB-SubCell"/>
</dbReference>
<dbReference type="Pfam" id="PF01809">
    <property type="entry name" value="YidD"/>
    <property type="match status" value="1"/>
</dbReference>
<sequence>MTAVPGLAAPVAPAVEPTVEPAAVAPRGGPLTRLLLAAIRFYRIGISPLRPPACRYHPSCSAYAVEALEVHGGLRGSWLALRRLLRCHPFHAGGDDPVPPRAGRPASMPEAGTEE</sequence>
<keyword evidence="4" id="KW-1185">Reference proteome</keyword>
<reference evidence="3 4" key="1">
    <citation type="submission" date="2016-11" db="EMBL/GenBank/DDBJ databases">
        <authorList>
            <person name="Jaros S."/>
            <person name="Januszkiewicz K."/>
            <person name="Wedrychowicz H."/>
        </authorList>
    </citation>
    <scope>NUCLEOTIDE SEQUENCE [LARGE SCALE GENOMIC DNA]</scope>
    <source>
        <strain evidence="3 4">DSM 45627</strain>
    </source>
</reference>
<dbReference type="STRING" id="1206085.SAMN05443575_1654"/>
<protein>
    <recommendedName>
        <fullName evidence="1">Putative membrane protein insertion efficiency factor</fullName>
    </recommendedName>
</protein>
<name>A0A1M5HVX2_9ACTN</name>
<evidence type="ECO:0000256" key="2">
    <source>
        <dbReference type="SAM" id="MobiDB-lite"/>
    </source>
</evidence>
<dbReference type="OrthoDB" id="9801753at2"/>
<evidence type="ECO:0000313" key="4">
    <source>
        <dbReference type="Proteomes" id="UP000186132"/>
    </source>
</evidence>
<dbReference type="RefSeq" id="WP_084180841.1">
    <property type="nucleotide sequence ID" value="NZ_FQVU01000002.1"/>
</dbReference>
<gene>
    <name evidence="3" type="ORF">SAMN05443575_1654</name>
</gene>
<comment type="function">
    <text evidence="1">Could be involved in insertion of integral membrane proteins into the membrane.</text>
</comment>
<dbReference type="PANTHER" id="PTHR33383:SF1">
    <property type="entry name" value="MEMBRANE PROTEIN INSERTION EFFICIENCY FACTOR-RELATED"/>
    <property type="match status" value="1"/>
</dbReference>
<feature type="region of interest" description="Disordered" evidence="2">
    <location>
        <begin position="91"/>
        <end position="115"/>
    </location>
</feature>
<dbReference type="SMART" id="SM01234">
    <property type="entry name" value="Haemolytic"/>
    <property type="match status" value="1"/>
</dbReference>
<organism evidence="3 4">
    <name type="scientific">Jatrophihabitans endophyticus</name>
    <dbReference type="NCBI Taxonomy" id="1206085"/>
    <lineage>
        <taxon>Bacteria</taxon>
        <taxon>Bacillati</taxon>
        <taxon>Actinomycetota</taxon>
        <taxon>Actinomycetes</taxon>
        <taxon>Jatrophihabitantales</taxon>
        <taxon>Jatrophihabitantaceae</taxon>
        <taxon>Jatrophihabitans</taxon>
    </lineage>
</organism>
<accession>A0A1M5HVX2</accession>
<dbReference type="InterPro" id="IPR002696">
    <property type="entry name" value="Membr_insert_effic_factor_YidD"/>
</dbReference>
<dbReference type="PANTHER" id="PTHR33383">
    <property type="entry name" value="MEMBRANE PROTEIN INSERTION EFFICIENCY FACTOR-RELATED"/>
    <property type="match status" value="1"/>
</dbReference>